<evidence type="ECO:0000313" key="2">
    <source>
        <dbReference type="Proteomes" id="UP000004318"/>
    </source>
</evidence>
<keyword evidence="2" id="KW-1185">Reference proteome</keyword>
<gene>
    <name evidence="1" type="ORF">OB2597_16015</name>
</gene>
<name>A3TZ85_PSEBH</name>
<proteinExistence type="predicted"/>
<organism evidence="1 2">
    <name type="scientific">Pseudooceanicola batsensis (strain ATCC BAA-863 / DSM 15984 / KCTC 12145 / HTCC2597)</name>
    <name type="common">Oceanicola batsensis</name>
    <dbReference type="NCBI Taxonomy" id="252305"/>
    <lineage>
        <taxon>Bacteria</taxon>
        <taxon>Pseudomonadati</taxon>
        <taxon>Pseudomonadota</taxon>
        <taxon>Alphaproteobacteria</taxon>
        <taxon>Rhodobacterales</taxon>
        <taxon>Paracoccaceae</taxon>
        <taxon>Pseudooceanicola</taxon>
    </lineage>
</organism>
<sequence length="49" mass="5187">MPGFGIAPPPRARRSRIADPMAFFGLQNILGESPQATGAKPPIPPLIPH</sequence>
<evidence type="ECO:0000313" key="1">
    <source>
        <dbReference type="EMBL" id="EAQ02903.1"/>
    </source>
</evidence>
<dbReference type="Proteomes" id="UP000004318">
    <property type="component" value="Unassembled WGS sequence"/>
</dbReference>
<dbReference type="EMBL" id="AAMO01000006">
    <property type="protein sequence ID" value="EAQ02903.1"/>
    <property type="molecule type" value="Genomic_DNA"/>
</dbReference>
<protein>
    <submittedName>
        <fullName evidence="1">Uncharacterized protein</fullName>
    </submittedName>
</protein>
<dbReference type="STRING" id="252305.OB2597_16015"/>
<comment type="caution">
    <text evidence="1">The sequence shown here is derived from an EMBL/GenBank/DDBJ whole genome shotgun (WGS) entry which is preliminary data.</text>
</comment>
<reference evidence="1 2" key="1">
    <citation type="journal article" date="2010" name="J. Bacteriol.">
        <title>Genome sequences of Oceanicola granulosus HTCC2516(T) and Oceanicola batsensis HTCC2597(TDelta).</title>
        <authorList>
            <person name="Thrash J.C."/>
            <person name="Cho J.C."/>
            <person name="Vergin K.L."/>
            <person name="Giovannoni S.J."/>
        </authorList>
    </citation>
    <scope>NUCLEOTIDE SEQUENCE [LARGE SCALE GENOMIC DNA]</scope>
    <source>
        <strain evidence="2">ATCC BAA-863 / DSM 15984 / KCTC 12145 / HTCC2597</strain>
    </source>
</reference>
<accession>A3TZ85</accession>
<dbReference type="HOGENOM" id="CLU_3138398_0_0_5"/>
<dbReference type="AlphaFoldDB" id="A3TZ85"/>